<dbReference type="STRING" id="377629.TERTU_4614"/>
<proteinExistence type="predicted"/>
<name>C5BJX0_TERTT</name>
<dbReference type="KEGG" id="ttu:TERTU_4614"/>
<dbReference type="HOGENOM" id="CLU_177102_0_0_6"/>
<dbReference type="EMBL" id="CP001614">
    <property type="protein sequence ID" value="ACR10841.1"/>
    <property type="molecule type" value="Genomic_DNA"/>
</dbReference>
<evidence type="ECO:0000313" key="1">
    <source>
        <dbReference type="EMBL" id="ACR10841.1"/>
    </source>
</evidence>
<organism evidence="1 2">
    <name type="scientific">Teredinibacter turnerae (strain ATCC 39867 / T7901)</name>
    <dbReference type="NCBI Taxonomy" id="377629"/>
    <lineage>
        <taxon>Bacteria</taxon>
        <taxon>Pseudomonadati</taxon>
        <taxon>Pseudomonadota</taxon>
        <taxon>Gammaproteobacteria</taxon>
        <taxon>Cellvibrionales</taxon>
        <taxon>Cellvibrionaceae</taxon>
        <taxon>Teredinibacter</taxon>
    </lineage>
</organism>
<evidence type="ECO:0000313" key="2">
    <source>
        <dbReference type="Proteomes" id="UP000009080"/>
    </source>
</evidence>
<evidence type="ECO:0008006" key="3">
    <source>
        <dbReference type="Google" id="ProtNLM"/>
    </source>
</evidence>
<dbReference type="Pfam" id="PF09943">
    <property type="entry name" value="DUF2175"/>
    <property type="match status" value="1"/>
</dbReference>
<accession>C5BJX0</accession>
<dbReference type="Proteomes" id="UP000009080">
    <property type="component" value="Chromosome"/>
</dbReference>
<dbReference type="InterPro" id="IPR018686">
    <property type="entry name" value="DUF2175"/>
</dbReference>
<protein>
    <recommendedName>
        <fullName evidence="3">DUF2175 domain-containing protein</fullName>
    </recommendedName>
</protein>
<gene>
    <name evidence="1" type="ordered locus">TERTU_4614</name>
</gene>
<dbReference type="eggNOG" id="ENOG5034BKF">
    <property type="taxonomic scope" value="Bacteria"/>
</dbReference>
<keyword evidence="2" id="KW-1185">Reference proteome</keyword>
<dbReference type="RefSeq" id="WP_015816953.1">
    <property type="nucleotide sequence ID" value="NC_012997.1"/>
</dbReference>
<sequence>MQASSLQIADRAGLLTKGPGIRAMSLKCIFCKKPVFGGNGMTVPKQGPAHLVCFQADQALRRTFQHLDISALNDEELRELKELVLAEENFRSRDEESRSSDIELF</sequence>
<dbReference type="AlphaFoldDB" id="C5BJX0"/>
<reference evidence="1 2" key="1">
    <citation type="journal article" date="2009" name="PLoS ONE">
        <title>The complete genome of Teredinibacter turnerae T7901: an intracellular endosymbiont of marine wood-boring bivalves (shipworms).</title>
        <authorList>
            <person name="Yang J.C."/>
            <person name="Madupu R."/>
            <person name="Durkin A.S."/>
            <person name="Ekborg N.A."/>
            <person name="Pedamallu C.S."/>
            <person name="Hostetler J.B."/>
            <person name="Radune D."/>
            <person name="Toms B.S."/>
            <person name="Henrissat B."/>
            <person name="Coutinho P.M."/>
            <person name="Schwarz S."/>
            <person name="Field L."/>
            <person name="Trindade-Silva A.E."/>
            <person name="Soares C.A.G."/>
            <person name="Elshahawi S."/>
            <person name="Hanora A."/>
            <person name="Schmidt E.W."/>
            <person name="Haygood M.G."/>
            <person name="Posfai J."/>
            <person name="Benner J."/>
            <person name="Madinger C."/>
            <person name="Nove J."/>
            <person name="Anton B."/>
            <person name="Chaudhary K."/>
            <person name="Foster J."/>
            <person name="Holman A."/>
            <person name="Kumar S."/>
            <person name="Lessard P.A."/>
            <person name="Luyten Y.A."/>
            <person name="Slatko B."/>
            <person name="Wood N."/>
            <person name="Wu B."/>
            <person name="Teplitski M."/>
            <person name="Mougous J.D."/>
            <person name="Ward N."/>
            <person name="Eisen J.A."/>
            <person name="Badger J.H."/>
            <person name="Distel D.L."/>
        </authorList>
    </citation>
    <scope>NUCLEOTIDE SEQUENCE [LARGE SCALE GENOMIC DNA]</scope>
    <source>
        <strain evidence="2">ATCC 39867 / T7901</strain>
    </source>
</reference>